<protein>
    <recommendedName>
        <fullName evidence="1">KANL3/Tex30 alpha/beta hydrolase-like domain-containing protein</fullName>
    </recommendedName>
</protein>
<dbReference type="AlphaFoldDB" id="A0A1H1YN77"/>
<name>A0A1H1YN77_9ACTN</name>
<evidence type="ECO:0000259" key="1">
    <source>
        <dbReference type="Pfam" id="PF20408"/>
    </source>
</evidence>
<dbReference type="Pfam" id="PF20408">
    <property type="entry name" value="Abhydrolase_11"/>
    <property type="match status" value="1"/>
</dbReference>
<dbReference type="EMBL" id="LT629732">
    <property type="protein sequence ID" value="SDT22895.1"/>
    <property type="molecule type" value="Genomic_DNA"/>
</dbReference>
<dbReference type="InterPro" id="IPR046879">
    <property type="entry name" value="KANL3/Tex30_Abhydrolase"/>
</dbReference>
<dbReference type="PANTHER" id="PTHR13136:SF11">
    <property type="entry name" value="TESTIS-EXPRESSED PROTEIN 30"/>
    <property type="match status" value="1"/>
</dbReference>
<organism evidence="2 3">
    <name type="scientific">Actinopolymorpha singaporensis</name>
    <dbReference type="NCBI Taxonomy" id="117157"/>
    <lineage>
        <taxon>Bacteria</taxon>
        <taxon>Bacillati</taxon>
        <taxon>Actinomycetota</taxon>
        <taxon>Actinomycetes</taxon>
        <taxon>Propionibacteriales</taxon>
        <taxon>Actinopolymorphaceae</taxon>
        <taxon>Actinopolymorpha</taxon>
    </lineage>
</organism>
<reference evidence="2 3" key="1">
    <citation type="submission" date="2016-10" db="EMBL/GenBank/DDBJ databases">
        <authorList>
            <person name="de Groot N.N."/>
        </authorList>
    </citation>
    <scope>NUCLEOTIDE SEQUENCE [LARGE SCALE GENOMIC DNA]</scope>
    <source>
        <strain evidence="2 3">DSM 22024</strain>
    </source>
</reference>
<evidence type="ECO:0000313" key="3">
    <source>
        <dbReference type="Proteomes" id="UP000198983"/>
    </source>
</evidence>
<feature type="domain" description="KANL3/Tex30 alpha/beta hydrolase-like" evidence="1">
    <location>
        <begin position="28"/>
        <end position="209"/>
    </location>
</feature>
<dbReference type="PANTHER" id="PTHR13136">
    <property type="entry name" value="TESTIS DEVELOPMENT PROTEIN PRTD"/>
    <property type="match status" value="1"/>
</dbReference>
<gene>
    <name evidence="2" type="ORF">SAMN04489717_5594</name>
</gene>
<dbReference type="OrthoDB" id="652634at2"/>
<accession>A0A1H1YN77</accession>
<keyword evidence="3" id="KW-1185">Reference proteome</keyword>
<dbReference type="InterPro" id="IPR029058">
    <property type="entry name" value="AB_hydrolase_fold"/>
</dbReference>
<dbReference type="Proteomes" id="UP000198983">
    <property type="component" value="Chromosome I"/>
</dbReference>
<dbReference type="RefSeq" id="WP_092656576.1">
    <property type="nucleotide sequence ID" value="NZ_LT629732.1"/>
</dbReference>
<proteinExistence type="predicted"/>
<dbReference type="SUPFAM" id="SSF53474">
    <property type="entry name" value="alpha/beta-Hydrolases"/>
    <property type="match status" value="1"/>
</dbReference>
<sequence length="220" mass="23599">MNTVSERVVPTPEGPARLIYNRGRRTAVTLVLGHGAGGGVDAWDLAVLAEALPEYEVTVIRVEQPWRVAGRRIASPPEKLDLAWIAALNSMRTRTPLIVGGRSAGARVACRTARRLGAVGCLALAFPLRPPGRPDRSRADELRNAGVPTLVVQGERDAFGGPRNMPRGRKDQKVVAVPGADHSFVVPRSAPITQEEALTLIAESTLEWIARTTGAELPQS</sequence>
<dbReference type="Gene3D" id="3.40.50.1820">
    <property type="entry name" value="alpha/beta hydrolase"/>
    <property type="match status" value="1"/>
</dbReference>
<dbReference type="InterPro" id="IPR026555">
    <property type="entry name" value="NSL3/Tex30"/>
</dbReference>
<evidence type="ECO:0000313" key="2">
    <source>
        <dbReference type="EMBL" id="SDT22895.1"/>
    </source>
</evidence>
<dbReference type="STRING" id="117157.SAMN04489717_5594"/>